<reference evidence="2" key="2">
    <citation type="submission" date="2020-09" db="EMBL/GenBank/DDBJ databases">
        <authorList>
            <person name="Sun Q."/>
            <person name="Zhou Y."/>
        </authorList>
    </citation>
    <scope>NUCLEOTIDE SEQUENCE</scope>
    <source>
        <strain evidence="2">CGMCC 1.15360</strain>
    </source>
</reference>
<sequence>MEEHTPTDSWEEGRPATPTPIGAALKAARARRFKWAMLTAIVLLGTTVLIGLWLALSAHAPTTIETDAASGDLLVRGPESEFVGSVAGRVDGHGVRIEGLPPYRDIAGRGDALRAVCALRSDPTAQWSENSDTLRAHLSAEEFDRLCSEASAS</sequence>
<reference evidence="2" key="1">
    <citation type="journal article" date="2014" name="Int. J. Syst. Evol. Microbiol.">
        <title>Complete genome sequence of Corynebacterium casei LMG S-19264T (=DSM 44701T), isolated from a smear-ripened cheese.</title>
        <authorList>
            <consortium name="US DOE Joint Genome Institute (JGI-PGF)"/>
            <person name="Walter F."/>
            <person name="Albersmeier A."/>
            <person name="Kalinowski J."/>
            <person name="Ruckert C."/>
        </authorList>
    </citation>
    <scope>NUCLEOTIDE SEQUENCE</scope>
    <source>
        <strain evidence="2">CGMCC 1.15360</strain>
    </source>
</reference>
<dbReference type="OrthoDB" id="7433013at2"/>
<name>A0A916Z5X5_9SPHN</name>
<keyword evidence="1" id="KW-1133">Transmembrane helix</keyword>
<keyword evidence="1" id="KW-0472">Membrane</keyword>
<dbReference type="EMBL" id="BMIP01000007">
    <property type="protein sequence ID" value="GGD77395.1"/>
    <property type="molecule type" value="Genomic_DNA"/>
</dbReference>
<comment type="caution">
    <text evidence="2">The sequence shown here is derived from an EMBL/GenBank/DDBJ whole genome shotgun (WGS) entry which is preliminary data.</text>
</comment>
<feature type="transmembrane region" description="Helical" evidence="1">
    <location>
        <begin position="35"/>
        <end position="56"/>
    </location>
</feature>
<dbReference type="AlphaFoldDB" id="A0A916Z5X5"/>
<dbReference type="RefSeq" id="WP_066768925.1">
    <property type="nucleotide sequence ID" value="NZ_BMIP01000007.1"/>
</dbReference>
<dbReference type="Proteomes" id="UP000612349">
    <property type="component" value="Unassembled WGS sequence"/>
</dbReference>
<evidence type="ECO:0000313" key="3">
    <source>
        <dbReference type="Proteomes" id="UP000612349"/>
    </source>
</evidence>
<evidence type="ECO:0000313" key="2">
    <source>
        <dbReference type="EMBL" id="GGD77395.1"/>
    </source>
</evidence>
<protein>
    <submittedName>
        <fullName evidence="2">Uncharacterized protein</fullName>
    </submittedName>
</protein>
<accession>A0A916Z5X5</accession>
<organism evidence="2 3">
    <name type="scientific">Croceicoccus mobilis</name>
    <dbReference type="NCBI Taxonomy" id="1703339"/>
    <lineage>
        <taxon>Bacteria</taxon>
        <taxon>Pseudomonadati</taxon>
        <taxon>Pseudomonadota</taxon>
        <taxon>Alphaproteobacteria</taxon>
        <taxon>Sphingomonadales</taxon>
        <taxon>Erythrobacteraceae</taxon>
        <taxon>Croceicoccus</taxon>
    </lineage>
</organism>
<keyword evidence="3" id="KW-1185">Reference proteome</keyword>
<proteinExistence type="predicted"/>
<keyword evidence="1" id="KW-0812">Transmembrane</keyword>
<gene>
    <name evidence="2" type="ORF">GCM10010990_28880</name>
</gene>
<evidence type="ECO:0000256" key="1">
    <source>
        <dbReference type="SAM" id="Phobius"/>
    </source>
</evidence>